<dbReference type="RefSeq" id="WP_067376811.1">
    <property type="nucleotide sequence ID" value="NZ_CP015839.1"/>
</dbReference>
<dbReference type="STRING" id="1821621.A8C75_00960"/>
<protein>
    <recommendedName>
        <fullName evidence="1">Glycosyl transferase family 1 domain-containing protein</fullName>
    </recommendedName>
</protein>
<evidence type="ECO:0000313" key="3">
    <source>
        <dbReference type="Proteomes" id="UP000078070"/>
    </source>
</evidence>
<gene>
    <name evidence="2" type="ORF">A8C75_00960</name>
</gene>
<dbReference type="AlphaFoldDB" id="A0A1A9ESK8"/>
<dbReference type="Pfam" id="PF00534">
    <property type="entry name" value="Glycos_transf_1"/>
    <property type="match status" value="1"/>
</dbReference>
<reference evidence="3" key="1">
    <citation type="submission" date="2016-05" db="EMBL/GenBank/DDBJ databases">
        <authorList>
            <person name="Baek K."/>
            <person name="Yang S.-J."/>
        </authorList>
    </citation>
    <scope>NUCLEOTIDE SEQUENCE [LARGE SCALE GENOMIC DNA]</scope>
    <source>
        <strain evidence="3">ST58-10</strain>
    </source>
</reference>
<dbReference type="KEGG" id="mars:A8C75_00960"/>
<dbReference type="PANTHER" id="PTHR12526">
    <property type="entry name" value="GLYCOSYLTRANSFERASE"/>
    <property type="match status" value="1"/>
</dbReference>
<reference evidence="2 3" key="2">
    <citation type="journal article" date="2018" name="Int. J. Syst. Evol. Microbiol.">
        <title>Marinobacterium aestuarii sp. nov., a benzene-degrading marine bacterium isolated from estuary sediment.</title>
        <authorList>
            <person name="Bae S.S."/>
            <person name="Jung J."/>
            <person name="Chung D."/>
            <person name="Baek K."/>
        </authorList>
    </citation>
    <scope>NUCLEOTIDE SEQUENCE [LARGE SCALE GENOMIC DNA]</scope>
    <source>
        <strain evidence="2 3">ST58-10</strain>
    </source>
</reference>
<dbReference type="GO" id="GO:0016757">
    <property type="term" value="F:glycosyltransferase activity"/>
    <property type="evidence" value="ECO:0007669"/>
    <property type="project" value="InterPro"/>
</dbReference>
<evidence type="ECO:0000259" key="1">
    <source>
        <dbReference type="Pfam" id="PF00534"/>
    </source>
</evidence>
<dbReference type="OrthoDB" id="9792269at2"/>
<sequence length="366" mass="41678">MKKVLFLFQLPPPVHGASVVNQTIKDSQIFNDNFNAYYFNISPAKEISDLGKLNLEKILSTFSILVRVIFTYIKFRPDLVYLTLSPHGAAFYKDGLIALLIKLMRGRCVFHMHGKGISREAEKSKVKKWLYRLVFRGVDVIHLSPNLFNDIESVRDKKKSIYAVANGVEPIKPEQFKSKDEKITFLYLSNLIRSKGADVLVKATTLIPEGYQEKFQVKIIGKKSDQKYLTEIESIIKKHSHNNIHILGPRYDDDKLKELTSSHVFVLPTRFKNECFPLSILEAMSAGLAVISTNEGAITDIVETEVNGDIIPDCTPNSLAKVMIKYIEDRQYSESCSKKSLEKFNREYTIKIFENNMISTLTALAK</sequence>
<dbReference type="EMBL" id="CP015839">
    <property type="protein sequence ID" value="ANG61164.1"/>
    <property type="molecule type" value="Genomic_DNA"/>
</dbReference>
<dbReference type="InterPro" id="IPR001296">
    <property type="entry name" value="Glyco_trans_1"/>
</dbReference>
<dbReference type="CDD" id="cd03801">
    <property type="entry name" value="GT4_PimA-like"/>
    <property type="match status" value="1"/>
</dbReference>
<dbReference type="GO" id="GO:1901135">
    <property type="term" value="P:carbohydrate derivative metabolic process"/>
    <property type="evidence" value="ECO:0007669"/>
    <property type="project" value="UniProtKB-ARBA"/>
</dbReference>
<keyword evidence="3" id="KW-1185">Reference proteome</keyword>
<dbReference type="Proteomes" id="UP000078070">
    <property type="component" value="Chromosome"/>
</dbReference>
<dbReference type="SUPFAM" id="SSF53756">
    <property type="entry name" value="UDP-Glycosyltransferase/glycogen phosphorylase"/>
    <property type="match status" value="1"/>
</dbReference>
<organism evidence="2 3">
    <name type="scientific">Marinobacterium aestuarii</name>
    <dbReference type="NCBI Taxonomy" id="1821621"/>
    <lineage>
        <taxon>Bacteria</taxon>
        <taxon>Pseudomonadati</taxon>
        <taxon>Pseudomonadota</taxon>
        <taxon>Gammaproteobacteria</taxon>
        <taxon>Oceanospirillales</taxon>
        <taxon>Oceanospirillaceae</taxon>
        <taxon>Marinobacterium</taxon>
    </lineage>
</organism>
<feature type="domain" description="Glycosyl transferase family 1" evidence="1">
    <location>
        <begin position="172"/>
        <end position="340"/>
    </location>
</feature>
<proteinExistence type="predicted"/>
<name>A0A1A9ESK8_9GAMM</name>
<evidence type="ECO:0000313" key="2">
    <source>
        <dbReference type="EMBL" id="ANG61164.1"/>
    </source>
</evidence>
<accession>A0A1A9ESK8</accession>
<dbReference type="Gene3D" id="3.40.50.2000">
    <property type="entry name" value="Glycogen Phosphorylase B"/>
    <property type="match status" value="2"/>
</dbReference>